<feature type="transmembrane region" description="Helical" evidence="1">
    <location>
        <begin position="12"/>
        <end position="42"/>
    </location>
</feature>
<accession>A0A2I1DEH1</accession>
<name>A0A2I1DEH1_ASPC2</name>
<evidence type="ECO:0000313" key="3">
    <source>
        <dbReference type="Proteomes" id="UP000234254"/>
    </source>
</evidence>
<dbReference type="VEuPathDB" id="FungiDB:P168DRAFT_13052"/>
<dbReference type="RefSeq" id="XP_024696881.1">
    <property type="nucleotide sequence ID" value="XM_024832680.1"/>
</dbReference>
<evidence type="ECO:0000256" key="1">
    <source>
        <dbReference type="SAM" id="Phobius"/>
    </source>
</evidence>
<keyword evidence="1" id="KW-1133">Transmembrane helix</keyword>
<dbReference type="GeneID" id="36540202"/>
<reference evidence="2" key="1">
    <citation type="submission" date="2016-12" db="EMBL/GenBank/DDBJ databases">
        <title>The genomes of Aspergillus section Nigri reveals drivers in fungal speciation.</title>
        <authorList>
            <consortium name="DOE Joint Genome Institute"/>
            <person name="Vesth T.C."/>
            <person name="Nybo J."/>
            <person name="Theobald S."/>
            <person name="Brandl J."/>
            <person name="Frisvad J.C."/>
            <person name="Nielsen K.F."/>
            <person name="Lyhne E.K."/>
            <person name="Kogle M.E."/>
            <person name="Kuo A."/>
            <person name="Riley R."/>
            <person name="Clum A."/>
            <person name="Nolan M."/>
            <person name="Lipzen A."/>
            <person name="Salamov A."/>
            <person name="Henrissat B."/>
            <person name="Wiebenga A."/>
            <person name="De vries R.P."/>
            <person name="Grigoriev I.V."/>
            <person name="Mortensen U.H."/>
            <person name="Andersen M.R."/>
            <person name="Baker S.E."/>
        </authorList>
    </citation>
    <scope>NUCLEOTIDE SEQUENCE</scope>
    <source>
        <strain evidence="2">IBT 28561</strain>
    </source>
</reference>
<organism evidence="2 3">
    <name type="scientific">Aspergillus campestris (strain IBT 28561)</name>
    <dbReference type="NCBI Taxonomy" id="1392248"/>
    <lineage>
        <taxon>Eukaryota</taxon>
        <taxon>Fungi</taxon>
        <taxon>Dikarya</taxon>
        <taxon>Ascomycota</taxon>
        <taxon>Pezizomycotina</taxon>
        <taxon>Eurotiomycetes</taxon>
        <taxon>Eurotiomycetidae</taxon>
        <taxon>Eurotiales</taxon>
        <taxon>Aspergillaceae</taxon>
        <taxon>Aspergillus</taxon>
        <taxon>Aspergillus subgen. Circumdati</taxon>
    </lineage>
</organism>
<dbReference type="EMBL" id="MSFM01000001">
    <property type="protein sequence ID" value="PKY08287.1"/>
    <property type="molecule type" value="Genomic_DNA"/>
</dbReference>
<evidence type="ECO:0000313" key="2">
    <source>
        <dbReference type="EMBL" id="PKY08287.1"/>
    </source>
</evidence>
<dbReference type="AlphaFoldDB" id="A0A2I1DEH1"/>
<comment type="caution">
    <text evidence="2">The sequence shown here is derived from an EMBL/GenBank/DDBJ whole genome shotgun (WGS) entry which is preliminary data.</text>
</comment>
<sequence>MVPIIRERRLECTFFFFCYMLTTIGIASVTTLWFIIFVMGWMGHISDNEE</sequence>
<dbReference type="Proteomes" id="UP000234254">
    <property type="component" value="Unassembled WGS sequence"/>
</dbReference>
<keyword evidence="1" id="KW-0812">Transmembrane</keyword>
<gene>
    <name evidence="2" type="ORF">P168DRAFT_13052</name>
</gene>
<keyword evidence="1" id="KW-0472">Membrane</keyword>
<protein>
    <submittedName>
        <fullName evidence="2">Uncharacterized protein</fullName>
    </submittedName>
</protein>
<proteinExistence type="predicted"/>
<keyword evidence="3" id="KW-1185">Reference proteome</keyword>